<reference evidence="1 2" key="2">
    <citation type="journal article" date="2010" name="J Osaka Dent Univ">
        <title>Isolation and identification of Rothia mucilaginosa from persistent apical periodontitis lesions.</title>
        <authorList>
            <person name="Yamane K."/>
            <person name="Yoshida M."/>
            <person name="Fujihira T."/>
            <person name="Baba T."/>
            <person name="Tsuji N."/>
            <person name="Hayashi H."/>
            <person name="Sugimori C."/>
            <person name="Yamanaka T."/>
            <person name="Mashimo C."/>
            <person name="Nambu T."/>
            <person name="Kawai H."/>
            <person name="Fukushima H."/>
        </authorList>
    </citation>
    <scope>NUCLEOTIDE SEQUENCE [LARGE SCALE GENOMIC DNA]</scope>
    <source>
        <strain evidence="1 2">DY-18</strain>
    </source>
</reference>
<evidence type="ECO:0000313" key="1">
    <source>
        <dbReference type="EMBL" id="BAI64573.1"/>
    </source>
</evidence>
<dbReference type="AlphaFoldDB" id="D2NSE7"/>
<dbReference type="EMBL" id="AP011540">
    <property type="protein sequence ID" value="BAI64573.1"/>
    <property type="molecule type" value="Genomic_DNA"/>
</dbReference>
<dbReference type="KEGG" id="rmu:RMDY18_07410"/>
<dbReference type="HOGENOM" id="CLU_462995_0_0_11"/>
<organism evidence="1 2">
    <name type="scientific">Rothia mucilaginosa (strain DY-18)</name>
    <name type="common">Stomatococcus mucilaginosus</name>
    <dbReference type="NCBI Taxonomy" id="680646"/>
    <lineage>
        <taxon>Bacteria</taxon>
        <taxon>Bacillati</taxon>
        <taxon>Actinomycetota</taxon>
        <taxon>Actinomycetes</taxon>
        <taxon>Micrococcales</taxon>
        <taxon>Micrococcaceae</taxon>
        <taxon>Rothia</taxon>
    </lineage>
</organism>
<dbReference type="GO" id="GO:0016829">
    <property type="term" value="F:lyase activity"/>
    <property type="evidence" value="ECO:0007669"/>
    <property type="project" value="UniProtKB-KW"/>
</dbReference>
<protein>
    <submittedName>
        <fullName evidence="1">Pyruvate-formate lyase</fullName>
    </submittedName>
</protein>
<dbReference type="Proteomes" id="UP000001883">
    <property type="component" value="Chromosome"/>
</dbReference>
<proteinExistence type="predicted"/>
<keyword evidence="1" id="KW-0456">Lyase</keyword>
<gene>
    <name evidence="1" type="ordered locus">RMDY18_07410</name>
</gene>
<reference evidence="2" key="1">
    <citation type="submission" date="2009-07" db="EMBL/GenBank/DDBJ databases">
        <title>Complete genome sequence of Rothia mucilaginosa DJ.</title>
        <authorList>
            <person name="Yamane K."/>
            <person name="Nambu T."/>
            <person name="Mashimo C."/>
            <person name="Sugimori C."/>
            <person name="Yamanaka T."/>
            <person name="Leung K."/>
            <person name="Fukushima H."/>
        </authorList>
    </citation>
    <scope>NUCLEOTIDE SEQUENCE [LARGE SCALE GENOMIC DNA]</scope>
    <source>
        <strain evidence="2">DY-18</strain>
    </source>
</reference>
<sequence>MTALDPCRKLGRLQTNAGAVAVAGEDRGGPGQGQQAGRDRLDDGVEVAVGASGCAGAAVEEGVAGEDDAFAVLPAEGGCVEAHGAGGVAGGGEDLQFGVADAQYVAVSEFVIEVPGGVHHFPEHTVCGVQIDGGAEAFCRLLGAADVVVVGVGQQNLLHGAACDGAGDLVNVVGGVNDDHGGVIADNPDVVVNIPAAAVQREGAGGDDSFNTFHATVLEFHDRAQHAAGLHGFECFVDVFEADALGDEAVQVEAAEQVLVHELGEVAGGQGVAVPCALDGAAAAEDLIQRDVPGGAGCGHADEDDAACQVACLECLLEGGGDADSVNDEVCTEAAGEFLDSLNGIDLGGVHGVGCAVLACACQLLFVDVDGDDGGCATELCACDCCGADAAAADDCDGFAALEFTGVQHSAQTCGDAATEQTDGCVLFGADVSGDLGALASCDEGLLREGADTQCGSEFGAVLEGHLLGCVVGCEAVLRLALAACAAFAADCTPVEDDQVAGGDVGDVIADSLDDTCGLVAEQVGEILADAAGDVVVIGLADTAGEDLDEGFALAGVGYVDGGDGDGCVLGEGYDSLNLVHAAPFAGRG</sequence>
<keyword evidence="1" id="KW-0670">Pyruvate</keyword>
<keyword evidence="2" id="KW-1185">Reference proteome</keyword>
<accession>D2NSE7</accession>
<name>D2NSE7_ROTMD</name>
<dbReference type="STRING" id="680646.RMDY18_07410"/>
<evidence type="ECO:0000313" key="2">
    <source>
        <dbReference type="Proteomes" id="UP000001883"/>
    </source>
</evidence>
<reference evidence="1 2" key="3">
    <citation type="journal article" date="2010" name="Sequencing">
        <title>Complete Genome Sequence of Rothia mucilaginosa DY-18: A Clinical Isolate with Dense Meshwork-Like Structures from a Persistent Apical Periodontitis Lesion.</title>
        <authorList>
            <person name="Yamane K."/>
            <person name="Nambu T."/>
            <person name="Yamanaka T."/>
            <person name="Mashimo C."/>
            <person name="Sugimori C."/>
            <person name="Leung K.-P."/>
            <person name="Fukushima H."/>
        </authorList>
    </citation>
    <scope>NUCLEOTIDE SEQUENCE [LARGE SCALE GENOMIC DNA]</scope>
    <source>
        <strain evidence="1 2">DY-18</strain>
    </source>
</reference>